<accession>E6QLQ6</accession>
<sequence>MGTISPSIWVLPPAHFNNGRQIRRSSLVESTTSDSLESATLILLNVPLLQKTTRLNFASRKHIHHETEF</sequence>
<organism evidence="1">
    <name type="scientific">mine drainage metagenome</name>
    <dbReference type="NCBI Taxonomy" id="410659"/>
    <lineage>
        <taxon>unclassified sequences</taxon>
        <taxon>metagenomes</taxon>
        <taxon>ecological metagenomes</taxon>
    </lineage>
</organism>
<dbReference type="AlphaFoldDB" id="E6QLQ6"/>
<reference evidence="1" key="1">
    <citation type="submission" date="2009-10" db="EMBL/GenBank/DDBJ databases">
        <title>Diversity of trophic interactions inside an arsenic-rich microbial ecosystem.</title>
        <authorList>
            <person name="Bertin P.N."/>
            <person name="Heinrich-Salmeron A."/>
            <person name="Pelletier E."/>
            <person name="Goulhen-Chollet F."/>
            <person name="Arsene-Ploetze F."/>
            <person name="Gallien S."/>
            <person name="Calteau A."/>
            <person name="Vallenet D."/>
            <person name="Casiot C."/>
            <person name="Chane-Woon-Ming B."/>
            <person name="Giloteaux L."/>
            <person name="Barakat M."/>
            <person name="Bonnefoy V."/>
            <person name="Bruneel O."/>
            <person name="Chandler M."/>
            <person name="Cleiss J."/>
            <person name="Duran R."/>
            <person name="Elbaz-Poulichet F."/>
            <person name="Fonknechten N."/>
            <person name="Lauga B."/>
            <person name="Mornico D."/>
            <person name="Ortet P."/>
            <person name="Schaeffer C."/>
            <person name="Siguier P."/>
            <person name="Alexander Thil Smith A."/>
            <person name="Van Dorsselaer A."/>
            <person name="Weissenbach J."/>
            <person name="Medigue C."/>
            <person name="Le Paslier D."/>
        </authorList>
    </citation>
    <scope>NUCLEOTIDE SEQUENCE</scope>
</reference>
<dbReference type="EMBL" id="CABQ01000191">
    <property type="protein sequence ID" value="CBI08177.1"/>
    <property type="molecule type" value="Genomic_DNA"/>
</dbReference>
<protein>
    <submittedName>
        <fullName evidence="1">Uncharacterized protein</fullName>
    </submittedName>
</protein>
<gene>
    <name evidence="1" type="ORF">CARN6_1619</name>
</gene>
<name>E6QLQ6_9ZZZZ</name>
<comment type="caution">
    <text evidence="1">The sequence shown here is derived from an EMBL/GenBank/DDBJ whole genome shotgun (WGS) entry which is preliminary data.</text>
</comment>
<evidence type="ECO:0000313" key="1">
    <source>
        <dbReference type="EMBL" id="CBI08177.1"/>
    </source>
</evidence>
<proteinExistence type="predicted"/>